<feature type="transmembrane region" description="Helical" evidence="2">
    <location>
        <begin position="54"/>
        <end position="71"/>
    </location>
</feature>
<dbReference type="RefSeq" id="WP_204682030.1">
    <property type="nucleotide sequence ID" value="NZ_BSNR01000001.1"/>
</dbReference>
<keyword evidence="2" id="KW-0472">Membrane</keyword>
<proteinExistence type="predicted"/>
<comment type="caution">
    <text evidence="3">The sequence shown here is derived from an EMBL/GenBank/DDBJ whole genome shotgun (WGS) entry which is preliminary data.</text>
</comment>
<gene>
    <name evidence="3" type="ORF">ISP19_11180</name>
</gene>
<organism evidence="3 4">
    <name type="scientific">Dyella flava</name>
    <dbReference type="NCBI Taxonomy" id="1920170"/>
    <lineage>
        <taxon>Bacteria</taxon>
        <taxon>Pseudomonadati</taxon>
        <taxon>Pseudomonadota</taxon>
        <taxon>Gammaproteobacteria</taxon>
        <taxon>Lysobacterales</taxon>
        <taxon>Rhodanobacteraceae</taxon>
        <taxon>Dyella</taxon>
    </lineage>
</organism>
<dbReference type="Proteomes" id="UP001430149">
    <property type="component" value="Unassembled WGS sequence"/>
</dbReference>
<keyword evidence="2" id="KW-0812">Transmembrane</keyword>
<evidence type="ECO:0000256" key="2">
    <source>
        <dbReference type="SAM" id="Phobius"/>
    </source>
</evidence>
<evidence type="ECO:0000313" key="3">
    <source>
        <dbReference type="EMBL" id="MBM7125930.1"/>
    </source>
</evidence>
<feature type="transmembrane region" description="Helical" evidence="2">
    <location>
        <begin position="23"/>
        <end position="42"/>
    </location>
</feature>
<reference evidence="3" key="1">
    <citation type="submission" date="2020-10" db="EMBL/GenBank/DDBJ databases">
        <title>Phylogeny of dyella-like bacteria.</title>
        <authorList>
            <person name="Fu J."/>
        </authorList>
    </citation>
    <scope>NUCLEOTIDE SEQUENCE</scope>
    <source>
        <strain evidence="3">DHOC52</strain>
    </source>
</reference>
<feature type="region of interest" description="Disordered" evidence="1">
    <location>
        <begin position="420"/>
        <end position="447"/>
    </location>
</feature>
<protein>
    <recommendedName>
        <fullName evidence="5">Type VI secretion protein</fullName>
    </recommendedName>
</protein>
<evidence type="ECO:0008006" key="5">
    <source>
        <dbReference type="Google" id="ProtNLM"/>
    </source>
</evidence>
<accession>A0ABS2K4F0</accession>
<dbReference type="EMBL" id="JADIKE010000035">
    <property type="protein sequence ID" value="MBM7125930.1"/>
    <property type="molecule type" value="Genomic_DNA"/>
</dbReference>
<keyword evidence="4" id="KW-1185">Reference proteome</keyword>
<evidence type="ECO:0000256" key="1">
    <source>
        <dbReference type="SAM" id="MobiDB-lite"/>
    </source>
</evidence>
<evidence type="ECO:0000313" key="4">
    <source>
        <dbReference type="Proteomes" id="UP001430149"/>
    </source>
</evidence>
<name>A0ABS2K4F0_9GAMM</name>
<keyword evidence="2" id="KW-1133">Transmembrane helix</keyword>
<sequence length="447" mass="48809">MAVDFSLLPSEEPAQISAPSRPVWTIAFFLMVLAGVFAVLLFWPKDMPTQTWKFWTSLVLFPIGIPALIVLRRYSIYEGDQLDASLHNEAVRDFNTRVFEAASTPLVLMDAAHRFSAEPDKNTAKAVRDGAVTLTSQDPIAKKGEPVKARWLIVPGMRITAGKAEDDRHRRQQVTVWLFNELLDEVLPRIESLPACMPLTIHLALANGFTHEENLHLWRQCWHARSLRSADVTPPSTTPADLMLLDTWLDQTLEQAQLHATLLVAIQLHPLLSDAPDAGTAEAGTALLLVPESLATQHRLPHIAHLHRPVQSLLDQPGDALSHALQWAGIEGAHIATGWQTGLDVAQAGALIEPSKKIDLAARITDLNQTVGHAGAAAPWLALACAASSLSEEKQQIVLVGQNKHIHCAVMKHVGTDAATQAPANEDSRDRLAAPHLPSPSISQAYM</sequence>